<evidence type="ECO:0000256" key="2">
    <source>
        <dbReference type="ARBA" id="ARBA00012438"/>
    </source>
</evidence>
<reference evidence="13 14" key="1">
    <citation type="submission" date="2020-07" db="EMBL/GenBank/DDBJ databases">
        <title>Chryseobacterium sp.cx-624.</title>
        <authorList>
            <person name="Yang C."/>
        </authorList>
    </citation>
    <scope>NUCLEOTIDE SEQUENCE [LARGE SCALE GENOMIC DNA]</scope>
    <source>
        <strain evidence="13">Cx-624</strain>
        <strain evidence="14">cx-624</strain>
    </source>
</reference>
<dbReference type="GO" id="GO:0005524">
    <property type="term" value="F:ATP binding"/>
    <property type="evidence" value="ECO:0007669"/>
    <property type="project" value="UniProtKB-KW"/>
</dbReference>
<dbReference type="Pfam" id="PF07730">
    <property type="entry name" value="HisKA_3"/>
    <property type="match status" value="1"/>
</dbReference>
<accession>A0A7D7LSG3</accession>
<sequence>MKFEGAELLIIFSSLIILMVLIMMVLIYVGFLRKKSEMILQEQEKELKFAQELALSQIEMREQTLRYVGQELHDDIGQKLSVAKLLNNKLSSQLQLSEREFLKEINDLLGECISDIRNLSKTFISHHIEHIGLIESIEREVRRIKKLDFITVNYIHNVKEINIDPKHSLILFRIIQECVNNVLKHSRSKKLDIVLDDCIKTLEIRIIDQGIGIPENSGEDGSGLRNITNRAQVINADFTIDTVKDQGTEVKIVYPKI</sequence>
<evidence type="ECO:0000256" key="7">
    <source>
        <dbReference type="ARBA" id="ARBA00022840"/>
    </source>
</evidence>
<keyword evidence="15" id="KW-1185">Reference proteome</keyword>
<dbReference type="AlphaFoldDB" id="A0A7D7LSG3"/>
<dbReference type="Proteomes" id="UP000515349">
    <property type="component" value="Chromosome"/>
</dbReference>
<dbReference type="Proteomes" id="UP000539710">
    <property type="component" value="Unassembled WGS sequence"/>
</dbReference>
<keyword evidence="9" id="KW-0472">Membrane</keyword>
<dbReference type="InterPro" id="IPR003594">
    <property type="entry name" value="HATPase_dom"/>
</dbReference>
<keyword evidence="8" id="KW-0902">Two-component regulatory system</keyword>
<keyword evidence="3" id="KW-0597">Phosphoprotein</keyword>
<protein>
    <recommendedName>
        <fullName evidence="2">histidine kinase</fullName>
        <ecNumber evidence="2">2.7.13.3</ecNumber>
    </recommendedName>
</protein>
<dbReference type="GO" id="GO:0000155">
    <property type="term" value="F:phosphorelay sensor kinase activity"/>
    <property type="evidence" value="ECO:0007669"/>
    <property type="project" value="InterPro"/>
</dbReference>
<dbReference type="PANTHER" id="PTHR24421:SF10">
    <property type="entry name" value="NITRATE_NITRITE SENSOR PROTEIN NARQ"/>
    <property type="match status" value="1"/>
</dbReference>
<dbReference type="GO" id="GO:0046983">
    <property type="term" value="F:protein dimerization activity"/>
    <property type="evidence" value="ECO:0007669"/>
    <property type="project" value="InterPro"/>
</dbReference>
<evidence type="ECO:0000256" key="9">
    <source>
        <dbReference type="SAM" id="Phobius"/>
    </source>
</evidence>
<feature type="transmembrane region" description="Helical" evidence="9">
    <location>
        <begin position="6"/>
        <end position="31"/>
    </location>
</feature>
<keyword evidence="9" id="KW-1133">Transmembrane helix</keyword>
<reference evidence="12" key="3">
    <citation type="submission" date="2020-07" db="EMBL/GenBank/DDBJ databases">
        <authorList>
            <person name="Yang C."/>
        </authorList>
    </citation>
    <scope>NUCLEOTIDE SEQUENCE</scope>
    <source>
        <strain evidence="12">Cx-624</strain>
    </source>
</reference>
<proteinExistence type="predicted"/>
<dbReference type="KEGG" id="cbau:H1R16_01840"/>
<comment type="catalytic activity">
    <reaction evidence="1">
        <text>ATP + protein L-histidine = ADP + protein N-phospho-L-histidine.</text>
        <dbReference type="EC" id="2.7.13.3"/>
    </reaction>
</comment>
<evidence type="ECO:0000256" key="8">
    <source>
        <dbReference type="ARBA" id="ARBA00023012"/>
    </source>
</evidence>
<dbReference type="SUPFAM" id="SSF55874">
    <property type="entry name" value="ATPase domain of HSP90 chaperone/DNA topoisomerase II/histidine kinase"/>
    <property type="match status" value="1"/>
</dbReference>
<keyword evidence="7" id="KW-0067">ATP-binding</keyword>
<dbReference type="InterPro" id="IPR050482">
    <property type="entry name" value="Sensor_HK_TwoCompSys"/>
</dbReference>
<keyword evidence="5" id="KW-0547">Nucleotide-binding</keyword>
<name>A0A7D7LSG3_9FLAO</name>
<keyword evidence="4" id="KW-0808">Transferase</keyword>
<gene>
    <name evidence="13" type="ORF">H1R16_01840</name>
    <name evidence="12" type="ORF">H2507_01430</name>
</gene>
<evidence type="ECO:0000256" key="5">
    <source>
        <dbReference type="ARBA" id="ARBA00022741"/>
    </source>
</evidence>
<evidence type="ECO:0000259" key="11">
    <source>
        <dbReference type="Pfam" id="PF07730"/>
    </source>
</evidence>
<dbReference type="CDD" id="cd16917">
    <property type="entry name" value="HATPase_UhpB-NarQ-NarX-like"/>
    <property type="match status" value="1"/>
</dbReference>
<reference evidence="15" key="2">
    <citation type="submission" date="2020-07" db="EMBL/GenBank/DDBJ databases">
        <title>Flavobacterium sp. xlx-214.</title>
        <authorList>
            <person name="Yang C."/>
        </authorList>
    </citation>
    <scope>NUCLEOTIDE SEQUENCE [LARGE SCALE GENOMIC DNA]</scope>
    <source>
        <strain evidence="15">CX-624</strain>
    </source>
</reference>
<keyword evidence="9" id="KW-0812">Transmembrane</keyword>
<dbReference type="InterPro" id="IPR036890">
    <property type="entry name" value="HATPase_C_sf"/>
</dbReference>
<organism evidence="13 14">
    <name type="scientific">Marnyiella aurantia</name>
    <dbReference type="NCBI Taxonomy" id="2758037"/>
    <lineage>
        <taxon>Bacteria</taxon>
        <taxon>Pseudomonadati</taxon>
        <taxon>Bacteroidota</taxon>
        <taxon>Flavobacteriia</taxon>
        <taxon>Flavobacteriales</taxon>
        <taxon>Weeksellaceae</taxon>
        <taxon>Marnyiella</taxon>
    </lineage>
</organism>
<dbReference type="Pfam" id="PF02518">
    <property type="entry name" value="HATPase_c"/>
    <property type="match status" value="1"/>
</dbReference>
<evidence type="ECO:0000256" key="4">
    <source>
        <dbReference type="ARBA" id="ARBA00022679"/>
    </source>
</evidence>
<dbReference type="EMBL" id="CP059472">
    <property type="protein sequence ID" value="QMS98778.1"/>
    <property type="molecule type" value="Genomic_DNA"/>
</dbReference>
<dbReference type="EC" id="2.7.13.3" evidence="2"/>
<dbReference type="EMBL" id="JACEUX010000001">
    <property type="protein sequence ID" value="MBA5245820.1"/>
    <property type="molecule type" value="Genomic_DNA"/>
</dbReference>
<feature type="domain" description="Histidine kinase/HSP90-like ATPase" evidence="10">
    <location>
        <begin position="170"/>
        <end position="255"/>
    </location>
</feature>
<evidence type="ECO:0000313" key="13">
    <source>
        <dbReference type="EMBL" id="QMS98778.1"/>
    </source>
</evidence>
<dbReference type="InterPro" id="IPR011712">
    <property type="entry name" value="Sig_transdc_His_kin_sub3_dim/P"/>
</dbReference>
<evidence type="ECO:0000313" key="15">
    <source>
        <dbReference type="Proteomes" id="UP000539710"/>
    </source>
</evidence>
<evidence type="ECO:0000313" key="12">
    <source>
        <dbReference type="EMBL" id="MBA5245820.1"/>
    </source>
</evidence>
<evidence type="ECO:0000259" key="10">
    <source>
        <dbReference type="Pfam" id="PF02518"/>
    </source>
</evidence>
<dbReference type="RefSeq" id="WP_181885936.1">
    <property type="nucleotide sequence ID" value="NZ_CP059472.1"/>
</dbReference>
<evidence type="ECO:0000256" key="6">
    <source>
        <dbReference type="ARBA" id="ARBA00022777"/>
    </source>
</evidence>
<keyword evidence="6" id="KW-0418">Kinase</keyword>
<evidence type="ECO:0000256" key="1">
    <source>
        <dbReference type="ARBA" id="ARBA00000085"/>
    </source>
</evidence>
<dbReference type="GO" id="GO:0016020">
    <property type="term" value="C:membrane"/>
    <property type="evidence" value="ECO:0007669"/>
    <property type="project" value="InterPro"/>
</dbReference>
<evidence type="ECO:0000256" key="3">
    <source>
        <dbReference type="ARBA" id="ARBA00022553"/>
    </source>
</evidence>
<dbReference type="Gene3D" id="3.30.565.10">
    <property type="entry name" value="Histidine kinase-like ATPase, C-terminal domain"/>
    <property type="match status" value="1"/>
</dbReference>
<feature type="domain" description="Signal transduction histidine kinase subgroup 3 dimerisation and phosphoacceptor" evidence="11">
    <location>
        <begin position="69"/>
        <end position="122"/>
    </location>
</feature>
<evidence type="ECO:0000313" key="14">
    <source>
        <dbReference type="Proteomes" id="UP000515349"/>
    </source>
</evidence>
<dbReference type="PANTHER" id="PTHR24421">
    <property type="entry name" value="NITRATE/NITRITE SENSOR PROTEIN NARX-RELATED"/>
    <property type="match status" value="1"/>
</dbReference>